<comment type="caution">
    <text evidence="1">The sequence shown here is derived from an EMBL/GenBank/DDBJ whole genome shotgun (WGS) entry which is preliminary data.</text>
</comment>
<evidence type="ECO:0000313" key="1">
    <source>
        <dbReference type="EMBL" id="MFB9108534.1"/>
    </source>
</evidence>
<dbReference type="EMBL" id="JBHMFE010000011">
    <property type="protein sequence ID" value="MFB9108534.1"/>
    <property type="molecule type" value="Genomic_DNA"/>
</dbReference>
<proteinExistence type="predicted"/>
<name>A0ABV5HA46_9FLAO</name>
<sequence>MTKKKINIILILLVLGLWGTVGYRALYRQFSDSEVTNIIQDQKYNVSIKQINKDTFELEKINRDPFLNRNFQVIVVPKKNTSEYSPKKQLQLAAPQKKKAYIEWPQINYFGYIGSKEKGEDIILVMINSELCKLKLNTPLKGITIKKRYKDSIEVYFNSDKKMIKSQKL</sequence>
<organism evidence="1 2">
    <name type="scientific">Flavobacterium gyeonganense</name>
    <dbReference type="NCBI Taxonomy" id="1310418"/>
    <lineage>
        <taxon>Bacteria</taxon>
        <taxon>Pseudomonadati</taxon>
        <taxon>Bacteroidota</taxon>
        <taxon>Flavobacteriia</taxon>
        <taxon>Flavobacteriales</taxon>
        <taxon>Flavobacteriaceae</taxon>
        <taxon>Flavobacterium</taxon>
    </lineage>
</organism>
<gene>
    <name evidence="1" type="ORF">ACFFVK_08085</name>
</gene>
<keyword evidence="2" id="KW-1185">Reference proteome</keyword>
<accession>A0ABV5HA46</accession>
<protein>
    <submittedName>
        <fullName evidence="1">Uncharacterized protein</fullName>
    </submittedName>
</protein>
<dbReference type="Proteomes" id="UP001589562">
    <property type="component" value="Unassembled WGS sequence"/>
</dbReference>
<dbReference type="RefSeq" id="WP_278008948.1">
    <property type="nucleotide sequence ID" value="NZ_CP121112.1"/>
</dbReference>
<evidence type="ECO:0000313" key="2">
    <source>
        <dbReference type="Proteomes" id="UP001589562"/>
    </source>
</evidence>
<reference evidence="1 2" key="1">
    <citation type="submission" date="2024-09" db="EMBL/GenBank/DDBJ databases">
        <authorList>
            <person name="Sun Q."/>
            <person name="Mori K."/>
        </authorList>
    </citation>
    <scope>NUCLEOTIDE SEQUENCE [LARGE SCALE GENOMIC DNA]</scope>
    <source>
        <strain evidence="1 2">CECT 8365</strain>
    </source>
</reference>